<sequence>MHNKNPTLPSFGVECLCDVSQPPTSFLQPPLLNHKEKGEAVERDSDVIDNGVGLTINGIDLPKVACGLTKNASTNWK</sequence>
<name>A0AAN9F2J8_CROPI</name>
<proteinExistence type="predicted"/>
<keyword evidence="2" id="KW-1185">Reference proteome</keyword>
<reference evidence="1 2" key="1">
    <citation type="submission" date="2024-01" db="EMBL/GenBank/DDBJ databases">
        <title>The genomes of 5 underutilized Papilionoideae crops provide insights into root nodulation and disease resistanc.</title>
        <authorList>
            <person name="Yuan L."/>
        </authorList>
    </citation>
    <scope>NUCLEOTIDE SEQUENCE [LARGE SCALE GENOMIC DNA]</scope>
    <source>
        <strain evidence="1">ZHUSHIDOU_FW_LH</strain>
        <tissue evidence="1">Leaf</tissue>
    </source>
</reference>
<comment type="caution">
    <text evidence="1">The sequence shown here is derived from an EMBL/GenBank/DDBJ whole genome shotgun (WGS) entry which is preliminary data.</text>
</comment>
<evidence type="ECO:0000313" key="1">
    <source>
        <dbReference type="EMBL" id="KAK7266010.1"/>
    </source>
</evidence>
<organism evidence="1 2">
    <name type="scientific">Crotalaria pallida</name>
    <name type="common">Smooth rattlebox</name>
    <name type="synonym">Crotalaria striata</name>
    <dbReference type="NCBI Taxonomy" id="3830"/>
    <lineage>
        <taxon>Eukaryota</taxon>
        <taxon>Viridiplantae</taxon>
        <taxon>Streptophyta</taxon>
        <taxon>Embryophyta</taxon>
        <taxon>Tracheophyta</taxon>
        <taxon>Spermatophyta</taxon>
        <taxon>Magnoliopsida</taxon>
        <taxon>eudicotyledons</taxon>
        <taxon>Gunneridae</taxon>
        <taxon>Pentapetalae</taxon>
        <taxon>rosids</taxon>
        <taxon>fabids</taxon>
        <taxon>Fabales</taxon>
        <taxon>Fabaceae</taxon>
        <taxon>Papilionoideae</taxon>
        <taxon>50 kb inversion clade</taxon>
        <taxon>genistoids sensu lato</taxon>
        <taxon>core genistoids</taxon>
        <taxon>Crotalarieae</taxon>
        <taxon>Crotalaria</taxon>
    </lineage>
</organism>
<gene>
    <name evidence="1" type="ORF">RIF29_18649</name>
</gene>
<accession>A0AAN9F2J8</accession>
<dbReference type="EMBL" id="JAYWIO010000004">
    <property type="protein sequence ID" value="KAK7266010.1"/>
    <property type="molecule type" value="Genomic_DNA"/>
</dbReference>
<dbReference type="AlphaFoldDB" id="A0AAN9F2J8"/>
<dbReference type="Proteomes" id="UP001372338">
    <property type="component" value="Unassembled WGS sequence"/>
</dbReference>
<protein>
    <submittedName>
        <fullName evidence="1">Uncharacterized protein</fullName>
    </submittedName>
</protein>
<evidence type="ECO:0000313" key="2">
    <source>
        <dbReference type="Proteomes" id="UP001372338"/>
    </source>
</evidence>